<proteinExistence type="predicted"/>
<accession>A0A9Y3REK4</accession>
<keyword evidence="2" id="KW-1185">Reference proteome</keyword>
<reference evidence="3" key="1">
    <citation type="submission" date="2025-08" db="UniProtKB">
        <authorList>
            <consortium name="RefSeq"/>
        </authorList>
    </citation>
    <scope>IDENTIFICATION</scope>
</reference>
<evidence type="ECO:0000313" key="2">
    <source>
        <dbReference type="Proteomes" id="UP000695023"/>
    </source>
</evidence>
<protein>
    <submittedName>
        <fullName evidence="3">Uncharacterized protein LOC102207246</fullName>
    </submittedName>
</protein>
<gene>
    <name evidence="3" type="primary">LOC102207246</name>
</gene>
<dbReference type="RefSeq" id="XP_005737643.1">
    <property type="nucleotide sequence ID" value="XM_005737586.1"/>
</dbReference>
<dbReference type="GeneID" id="102207246"/>
<evidence type="ECO:0000313" key="3">
    <source>
        <dbReference type="RefSeq" id="XP_005737643.1"/>
    </source>
</evidence>
<organism evidence="2 3">
    <name type="scientific">Pundamilia nyererei</name>
    <dbReference type="NCBI Taxonomy" id="303518"/>
    <lineage>
        <taxon>Eukaryota</taxon>
        <taxon>Metazoa</taxon>
        <taxon>Chordata</taxon>
        <taxon>Craniata</taxon>
        <taxon>Vertebrata</taxon>
        <taxon>Euteleostomi</taxon>
        <taxon>Actinopterygii</taxon>
        <taxon>Neopterygii</taxon>
        <taxon>Teleostei</taxon>
        <taxon>Neoteleostei</taxon>
        <taxon>Acanthomorphata</taxon>
        <taxon>Ovalentaria</taxon>
        <taxon>Cichlomorphae</taxon>
        <taxon>Cichliformes</taxon>
        <taxon>Cichlidae</taxon>
        <taxon>African cichlids</taxon>
        <taxon>Pseudocrenilabrinae</taxon>
        <taxon>Haplochromini</taxon>
        <taxon>Pundamilia</taxon>
    </lineage>
</organism>
<feature type="region of interest" description="Disordered" evidence="1">
    <location>
        <begin position="97"/>
        <end position="118"/>
    </location>
</feature>
<sequence length="206" mass="22712">MPSPVSPRHTSSVGAEQLKAAPVLEEVGVMVWVGDLSCPLTLLPCQFVNYSLYSWKFHHTEPLVLEIWLTRLLSESSPCLTCLPSCPYTTSGPSPLRTAATHHQTHLNRTTSPSTLPSPTCTYVPNHQQLPMLSWTCPLAYPSPLAKTLMPHVSSFKSRTIVNVISVLVNKPLLNPFFNLRFGFSARGFDFWCSASGRFVTVGVLS</sequence>
<dbReference type="Proteomes" id="UP000695023">
    <property type="component" value="Unplaced"/>
</dbReference>
<evidence type="ECO:0000256" key="1">
    <source>
        <dbReference type="SAM" id="MobiDB-lite"/>
    </source>
</evidence>
<name>A0A9Y3REK4_9CICH</name>
<dbReference type="AlphaFoldDB" id="A0A9Y3REK4"/>